<evidence type="ECO:0000313" key="3">
    <source>
        <dbReference type="Proteomes" id="UP000184774"/>
    </source>
</evidence>
<feature type="domain" description="Phage tail assembly chaperone-like" evidence="1">
    <location>
        <begin position="44"/>
        <end position="102"/>
    </location>
</feature>
<dbReference type="Gene3D" id="6.10.140.1310">
    <property type="match status" value="1"/>
</dbReference>
<reference evidence="2 3" key="1">
    <citation type="submission" date="2016-12" db="EMBL/GenBank/DDBJ databases">
        <authorList>
            <person name="Song W.-J."/>
            <person name="Kurnit D.M."/>
        </authorList>
    </citation>
    <scope>NUCLEOTIDE SEQUENCE [LARGE SCALE GENOMIC DNA]</scope>
    <source>
        <strain evidence="2 3">CECT 9026</strain>
    </source>
</reference>
<gene>
    <name evidence="2" type="ORF">VSP9026_02395</name>
</gene>
<dbReference type="Pfam" id="PF16778">
    <property type="entry name" value="Phage_tail_APC"/>
    <property type="match status" value="1"/>
</dbReference>
<accession>A0A1N6M5P0</accession>
<organism evidence="2 3">
    <name type="scientific">Vibrio spartinae</name>
    <dbReference type="NCBI Taxonomy" id="1918945"/>
    <lineage>
        <taxon>Bacteria</taxon>
        <taxon>Pseudomonadati</taxon>
        <taxon>Pseudomonadota</taxon>
        <taxon>Gammaproteobacteria</taxon>
        <taxon>Vibrionales</taxon>
        <taxon>Vibrionaceae</taxon>
        <taxon>Vibrio</taxon>
    </lineage>
</organism>
<dbReference type="EMBL" id="FSSB01000016">
    <property type="protein sequence ID" value="SIO94666.1"/>
    <property type="molecule type" value="Genomic_DNA"/>
</dbReference>
<dbReference type="Proteomes" id="UP000184774">
    <property type="component" value="Unassembled WGS sequence"/>
</dbReference>
<dbReference type="RefSeq" id="WP_083602657.1">
    <property type="nucleotide sequence ID" value="NZ_AP024907.1"/>
</dbReference>
<protein>
    <recommendedName>
        <fullName evidence="1">Phage tail assembly chaperone-like domain-containing protein</fullName>
    </recommendedName>
</protein>
<evidence type="ECO:0000259" key="1">
    <source>
        <dbReference type="Pfam" id="PF16778"/>
    </source>
</evidence>
<dbReference type="InterPro" id="IPR031893">
    <property type="entry name" value="Phage_tail_APC"/>
</dbReference>
<evidence type="ECO:0000313" key="2">
    <source>
        <dbReference type="EMBL" id="SIO94666.1"/>
    </source>
</evidence>
<dbReference type="AlphaFoldDB" id="A0A1N6M5P0"/>
<sequence>MYPIVYKVEADGREAFNLPLSREAFSLAGFGEEIYSASLLKMKWEEVRGMRDKLIAETDWTQMSDTPLTEAQKTAFTTYRQTLRDIPQTYDDPGSVIWPDKPTL</sequence>
<proteinExistence type="predicted"/>
<name>A0A1N6M5P0_9VIBR</name>